<accession>A0ACC0XR66</accession>
<dbReference type="Proteomes" id="UP001163603">
    <property type="component" value="Chromosome 11"/>
</dbReference>
<name>A0ACC0XR66_9ROSI</name>
<reference evidence="2" key="1">
    <citation type="journal article" date="2023" name="G3 (Bethesda)">
        <title>Genome assembly and association tests identify interacting loci associated with vigor, precocity, and sex in interspecific pistachio rootstocks.</title>
        <authorList>
            <person name="Palmer W."/>
            <person name="Jacygrad E."/>
            <person name="Sagayaradj S."/>
            <person name="Cavanaugh K."/>
            <person name="Han R."/>
            <person name="Bertier L."/>
            <person name="Beede B."/>
            <person name="Kafkas S."/>
            <person name="Golino D."/>
            <person name="Preece J."/>
            <person name="Michelmore R."/>
        </authorList>
    </citation>
    <scope>NUCLEOTIDE SEQUENCE [LARGE SCALE GENOMIC DNA]</scope>
</reference>
<sequence>MSRRGGRKSESRPAQPSPVPAQSTQRGGGSDRGGRGRGGGGPAQSFQRGGGGDRGGRGRGGGGPGRGVGGRASYAGAADILVPIQSPPPPPASSSSAPGPSHLPVSVPPTTSLSQELQQQLTLGTQDTAGAPVSSKATKFPARPGFGTQGRKCVVRANHFMVQVADKDIHHYDVTITPEVTSKKVNRDVISQLTRIYRESHLGQRIPAYDGRKSIYTAGALPFDSKEFIVKLSDKDGEGSSSRSSKKDRQFKVAIKFASKPDLYTLQQFLRSKHMEAPQDVIQVFDVVLRSSPSEKYISALNFIVSFYSVVGRSFFSPSLGPKGELGDGIDYWKGYFQSLRPTQMGLSLNVDISARSFYEPILVTDFVAKYFNYRELSRPLSDQDRIKSNLDRNEFLLSCVNFKVKKALKGVKVLLTHTEYAKSYKITGVSILPISQLMFTLDDKTKKVSVVQYFREKYKIGLKYTFLPALQAGNDANPIYLPMEISRIAEGQRYTKKLNERQVTALLRATCQRPFDRQNNIREMVRKNNYNGDQFAKEFGIQVGAELAQVDARVLPPPMLNYHESSREARVNPGLGQWNMINKKMINGGRVEFWTCVSFSTRVNRDLPFQFCEELVNMCISKGMEFNPNPVIRIHSASPNQIEKALGDIHRHSTAEIARRGQQGKQLQLLVIILPDVTGSYGMIKRICETELGIISQCCQPRQASRLSKQYFENVALKINVKVGGRNTVLNDAIQRRIPHVTDRPTIIFGADVTHPQPGEDSSPSIAAVVASMDWPEVTKYRGLVSSQTHREEIIEDLYSSVQDPKRGLVHGGMIRELLIAFRRSTGHKPHRIIFYRDGVSEGQFSQVLLYEMTAIRQACGSLEEGYLPQVTFVVVQKRHHTRLFPSDHRNRDLTDKSGNIQPGTVVDTKICHPTEFDFYLNSHAGIQGTSRPTHYHVLYDENCFNADDLQMLTNKLCYTYARCTRSVSIVPPAYYAHLAAFRARYYIEGDLSDSGSTPSVSKGKDGKGTREFRPLPIIKDNVKDVMFYC</sequence>
<comment type="caution">
    <text evidence="1">The sequence shown here is derived from an EMBL/GenBank/DDBJ whole genome shotgun (WGS) entry which is preliminary data.</text>
</comment>
<evidence type="ECO:0000313" key="1">
    <source>
        <dbReference type="EMBL" id="KAJ0021014.1"/>
    </source>
</evidence>
<keyword evidence="2" id="KW-1185">Reference proteome</keyword>
<evidence type="ECO:0000313" key="2">
    <source>
        <dbReference type="Proteomes" id="UP001163603"/>
    </source>
</evidence>
<dbReference type="EMBL" id="CM047746">
    <property type="protein sequence ID" value="KAJ0021014.1"/>
    <property type="molecule type" value="Genomic_DNA"/>
</dbReference>
<gene>
    <name evidence="1" type="ORF">Pint_32017</name>
</gene>
<protein>
    <submittedName>
        <fullName evidence="1">Uncharacterized protein</fullName>
    </submittedName>
</protein>
<proteinExistence type="predicted"/>
<organism evidence="1 2">
    <name type="scientific">Pistacia integerrima</name>
    <dbReference type="NCBI Taxonomy" id="434235"/>
    <lineage>
        <taxon>Eukaryota</taxon>
        <taxon>Viridiplantae</taxon>
        <taxon>Streptophyta</taxon>
        <taxon>Embryophyta</taxon>
        <taxon>Tracheophyta</taxon>
        <taxon>Spermatophyta</taxon>
        <taxon>Magnoliopsida</taxon>
        <taxon>eudicotyledons</taxon>
        <taxon>Gunneridae</taxon>
        <taxon>Pentapetalae</taxon>
        <taxon>rosids</taxon>
        <taxon>malvids</taxon>
        <taxon>Sapindales</taxon>
        <taxon>Anacardiaceae</taxon>
        <taxon>Pistacia</taxon>
    </lineage>
</organism>